<dbReference type="PANTHER" id="PTHR11750">
    <property type="entry name" value="PROTEIN N-TERMINAL AMIDASE"/>
    <property type="match status" value="1"/>
</dbReference>
<evidence type="ECO:0000313" key="3">
    <source>
        <dbReference type="Proteomes" id="UP000008743"/>
    </source>
</evidence>
<dbReference type="FunCoup" id="A0A0D2X247">
    <property type="interactions" value="2"/>
</dbReference>
<name>A0A0D2X247_CAPO3</name>
<gene>
    <name evidence="2" type="ORF">CAOG_002983</name>
</gene>
<dbReference type="InterPro" id="IPR039703">
    <property type="entry name" value="Nta1"/>
</dbReference>
<dbReference type="GO" id="GO:0030163">
    <property type="term" value="P:protein catabolic process"/>
    <property type="evidence" value="ECO:0007669"/>
    <property type="project" value="TreeGrafter"/>
</dbReference>
<dbReference type="Pfam" id="PF00795">
    <property type="entry name" value="CN_hydrolase"/>
    <property type="match status" value="1"/>
</dbReference>
<organism evidence="2 3">
    <name type="scientific">Capsaspora owczarzaki (strain ATCC 30864)</name>
    <dbReference type="NCBI Taxonomy" id="595528"/>
    <lineage>
        <taxon>Eukaryota</taxon>
        <taxon>Filasterea</taxon>
        <taxon>Capsaspora</taxon>
    </lineage>
</organism>
<protein>
    <recommendedName>
        <fullName evidence="1">CN hydrolase domain-containing protein</fullName>
    </recommendedName>
</protein>
<evidence type="ECO:0000313" key="2">
    <source>
        <dbReference type="EMBL" id="KJE91929.1"/>
    </source>
</evidence>
<dbReference type="InParanoid" id="A0A0D2X247"/>
<proteinExistence type="predicted"/>
<dbReference type="EMBL" id="KE346363">
    <property type="protein sequence ID" value="KJE91929.1"/>
    <property type="molecule type" value="Genomic_DNA"/>
</dbReference>
<dbReference type="AlphaFoldDB" id="A0A0D2X247"/>
<keyword evidence="3" id="KW-1185">Reference proteome</keyword>
<dbReference type="STRING" id="595528.A0A0D2X247"/>
<dbReference type="PROSITE" id="PS50263">
    <property type="entry name" value="CN_HYDROLASE"/>
    <property type="match status" value="1"/>
</dbReference>
<dbReference type="InterPro" id="IPR036526">
    <property type="entry name" value="C-N_Hydrolase_sf"/>
</dbReference>
<sequence>MKTGRVQSLFGCPCIEKTMAKTTISIACCQFAPELAEPTKNAAKATQLISSLKPGQVQFLILPEMAFSGYAFRSKEHIEPFLEDAETGLTVTWARETAIRLQCHVVVGYPRRDKESETNFNSCCVVDAKGTLLLTYDKHFLYETDETWAKEGAGFTTIEIPEIGKVGFGICMDINPYKFTAPWEAFEFANYHVAANTRLLLMPMAWLDSETRSNNVYNLPNYWASRLTPLIGKPCVVVTCNRTGGEGSVQYAGCSCVVSLQKPVLISQLNKKQENVLVTEVELP</sequence>
<dbReference type="Gene3D" id="3.60.110.10">
    <property type="entry name" value="Carbon-nitrogen hydrolase"/>
    <property type="match status" value="1"/>
</dbReference>
<dbReference type="OrthoDB" id="201515at2759"/>
<evidence type="ECO:0000259" key="1">
    <source>
        <dbReference type="PROSITE" id="PS50263"/>
    </source>
</evidence>
<dbReference type="PANTHER" id="PTHR11750:SF26">
    <property type="entry name" value="PROTEIN N-TERMINAL AMIDASE"/>
    <property type="match status" value="1"/>
</dbReference>
<dbReference type="PhylomeDB" id="A0A0D2X247"/>
<accession>A0A0D2X247</accession>
<dbReference type="InterPro" id="IPR003010">
    <property type="entry name" value="C-N_Hydrolase"/>
</dbReference>
<feature type="domain" description="CN hydrolase" evidence="1">
    <location>
        <begin position="24"/>
        <end position="283"/>
    </location>
</feature>
<dbReference type="SUPFAM" id="SSF56317">
    <property type="entry name" value="Carbon-nitrogen hydrolase"/>
    <property type="match status" value="1"/>
</dbReference>
<dbReference type="Proteomes" id="UP000008743">
    <property type="component" value="Unassembled WGS sequence"/>
</dbReference>
<dbReference type="GO" id="GO:0008418">
    <property type="term" value="F:protein-N-terminal asparagine amidohydrolase activity"/>
    <property type="evidence" value="ECO:0007669"/>
    <property type="project" value="InterPro"/>
</dbReference>
<dbReference type="GO" id="GO:0070773">
    <property type="term" value="F:protein-N-terminal glutamine amidohydrolase activity"/>
    <property type="evidence" value="ECO:0007669"/>
    <property type="project" value="InterPro"/>
</dbReference>
<dbReference type="eggNOG" id="KOG0806">
    <property type="taxonomic scope" value="Eukaryota"/>
</dbReference>
<reference evidence="3" key="1">
    <citation type="submission" date="2011-02" db="EMBL/GenBank/DDBJ databases">
        <title>The Genome Sequence of Capsaspora owczarzaki ATCC 30864.</title>
        <authorList>
            <person name="Russ C."/>
            <person name="Cuomo C."/>
            <person name="Burger G."/>
            <person name="Gray M.W."/>
            <person name="Holland P.W.H."/>
            <person name="King N."/>
            <person name="Lang F.B.F."/>
            <person name="Roger A.J."/>
            <person name="Ruiz-Trillo I."/>
            <person name="Young S.K."/>
            <person name="Zeng Q."/>
            <person name="Gargeya S."/>
            <person name="Alvarado L."/>
            <person name="Berlin A."/>
            <person name="Chapman S.B."/>
            <person name="Chen Z."/>
            <person name="Freedman E."/>
            <person name="Gellesch M."/>
            <person name="Goldberg J."/>
            <person name="Griggs A."/>
            <person name="Gujja S."/>
            <person name="Heilman E."/>
            <person name="Heiman D."/>
            <person name="Howarth C."/>
            <person name="Mehta T."/>
            <person name="Neiman D."/>
            <person name="Pearson M."/>
            <person name="Roberts A."/>
            <person name="Saif S."/>
            <person name="Shea T."/>
            <person name="Shenoy N."/>
            <person name="Sisk P."/>
            <person name="Stolte C."/>
            <person name="Sykes S."/>
            <person name="White J."/>
            <person name="Yandava C."/>
            <person name="Haas B."/>
            <person name="Nusbaum C."/>
            <person name="Birren B."/>
        </authorList>
    </citation>
    <scope>NUCLEOTIDE SEQUENCE</scope>
    <source>
        <strain evidence="3">ATCC 30864</strain>
    </source>
</reference>